<protein>
    <submittedName>
        <fullName evidence="2">Pyridoxamine 5'-phosphate oxidase family protein</fullName>
    </submittedName>
</protein>
<sequence>MGNRIEQALTEDLLRELQEEHYVMLATIDQDTKGPSVNAISWIYAVDRNTVRFAVDRKSRIISNIYDNPAAVMTVIADGSTYALSGNSKMIQEKIDEVPVKLSMMELHIQEVKDVMFYGARLTHEPKFEKTYDEDAAAKLDKQVMEALQSV</sequence>
<evidence type="ECO:0000313" key="3">
    <source>
        <dbReference type="Proteomes" id="UP001595896"/>
    </source>
</evidence>
<dbReference type="EMBL" id="JBHSGK010000003">
    <property type="protein sequence ID" value="MFC4735476.1"/>
    <property type="molecule type" value="Genomic_DNA"/>
</dbReference>
<dbReference type="RefSeq" id="WP_377908098.1">
    <property type="nucleotide sequence ID" value="NZ_JBHSGK010000003.1"/>
</dbReference>
<organism evidence="2 3">
    <name type="scientific">Bacillus daqingensis</name>
    <dbReference type="NCBI Taxonomy" id="872396"/>
    <lineage>
        <taxon>Bacteria</taxon>
        <taxon>Bacillati</taxon>
        <taxon>Bacillota</taxon>
        <taxon>Bacilli</taxon>
        <taxon>Bacillales</taxon>
        <taxon>Bacillaceae</taxon>
        <taxon>Bacillus</taxon>
    </lineage>
</organism>
<gene>
    <name evidence="2" type="ORF">ACFO4L_02660</name>
</gene>
<evidence type="ECO:0000313" key="2">
    <source>
        <dbReference type="EMBL" id="MFC4735476.1"/>
    </source>
</evidence>
<accession>A0ABV9NT06</accession>
<dbReference type="InterPro" id="IPR012349">
    <property type="entry name" value="Split_barrel_FMN-bd"/>
</dbReference>
<comment type="caution">
    <text evidence="2">The sequence shown here is derived from an EMBL/GenBank/DDBJ whole genome shotgun (WGS) entry which is preliminary data.</text>
</comment>
<dbReference type="NCBIfam" id="NF005232">
    <property type="entry name" value="PRK06733.1"/>
    <property type="match status" value="1"/>
</dbReference>
<dbReference type="InterPro" id="IPR011576">
    <property type="entry name" value="Pyridox_Oxase_N"/>
</dbReference>
<dbReference type="SUPFAM" id="SSF50475">
    <property type="entry name" value="FMN-binding split barrel"/>
    <property type="match status" value="1"/>
</dbReference>
<dbReference type="Pfam" id="PF01243">
    <property type="entry name" value="PNPOx_N"/>
    <property type="match status" value="1"/>
</dbReference>
<proteinExistence type="predicted"/>
<evidence type="ECO:0000259" key="1">
    <source>
        <dbReference type="Pfam" id="PF01243"/>
    </source>
</evidence>
<dbReference type="Proteomes" id="UP001595896">
    <property type="component" value="Unassembled WGS sequence"/>
</dbReference>
<reference evidence="3" key="1">
    <citation type="journal article" date="2019" name="Int. J. Syst. Evol. Microbiol.">
        <title>The Global Catalogue of Microorganisms (GCM) 10K type strain sequencing project: providing services to taxonomists for standard genome sequencing and annotation.</title>
        <authorList>
            <consortium name="The Broad Institute Genomics Platform"/>
            <consortium name="The Broad Institute Genome Sequencing Center for Infectious Disease"/>
            <person name="Wu L."/>
            <person name="Ma J."/>
        </authorList>
    </citation>
    <scope>NUCLEOTIDE SEQUENCE [LARGE SCALE GENOMIC DNA]</scope>
    <source>
        <strain evidence="3">JCM 12165</strain>
    </source>
</reference>
<dbReference type="Gene3D" id="2.30.110.10">
    <property type="entry name" value="Electron Transport, Fmn-binding Protein, Chain A"/>
    <property type="match status" value="1"/>
</dbReference>
<keyword evidence="3" id="KW-1185">Reference proteome</keyword>
<feature type="domain" description="Pyridoxamine 5'-phosphate oxidase N-terminal" evidence="1">
    <location>
        <begin position="10"/>
        <end position="94"/>
    </location>
</feature>
<name>A0ABV9NT06_9BACI</name>